<feature type="compositionally biased region" description="Acidic residues" evidence="4">
    <location>
        <begin position="340"/>
        <end position="353"/>
    </location>
</feature>
<proteinExistence type="predicted"/>
<feature type="region of interest" description="Disordered" evidence="4">
    <location>
        <begin position="377"/>
        <end position="398"/>
    </location>
</feature>
<feature type="compositionally biased region" description="Acidic residues" evidence="4">
    <location>
        <begin position="153"/>
        <end position="163"/>
    </location>
</feature>
<evidence type="ECO:0000256" key="3">
    <source>
        <dbReference type="ARBA" id="ARBA00022801"/>
    </source>
</evidence>
<sequence length="398" mass="44912">MQIFLGILAILVMLAIIIHFFDWVLIIGGTYLLYQAIQAFRGKIEMKKYRRVLSIIFGSLIFLTGIGMAAGSKVEEISQDEPHHVESQDNDKEQNHEEQSSTVEDKDEPGKEEKQPDNDPQPNRSENKNGSETNNIPDSSTQDQKSAEHSSDEQQETTGDQETDNQGAAPGEPEQDQGIPATVTRVVDGDTLEISMNGKTETVRLLLVDTPETKHPSKPVQPFGPEASQFVKDKLEGKQVHVDVGIEERDHYGRILAYVWIDGETIQEKLLRKGLARTAYLYNDVRMLEEFYEAQDIAMRKEIGIWSIEGYASPDVDDGYHYEEISQDTGVEQSNRNEQVSEEDSSSADEYEYDPWGPDRDCGDFSSWENAQKFFEAREGDPHRLDRDGDGIACDSLK</sequence>
<feature type="compositionally biased region" description="Polar residues" evidence="4">
    <location>
        <begin position="327"/>
        <end position="338"/>
    </location>
</feature>
<feature type="compositionally biased region" description="Basic and acidic residues" evidence="4">
    <location>
        <begin position="377"/>
        <end position="390"/>
    </location>
</feature>
<dbReference type="GO" id="GO:0004519">
    <property type="term" value="F:endonuclease activity"/>
    <property type="evidence" value="ECO:0007669"/>
    <property type="project" value="UniProtKB-KW"/>
</dbReference>
<keyword evidence="5" id="KW-0812">Transmembrane</keyword>
<dbReference type="EMBL" id="SMAN01000010">
    <property type="protein sequence ID" value="TCT21743.1"/>
    <property type="molecule type" value="Genomic_DNA"/>
</dbReference>
<feature type="region of interest" description="Disordered" evidence="4">
    <location>
        <begin position="76"/>
        <end position="181"/>
    </location>
</feature>
<dbReference type="OrthoDB" id="4376109at2"/>
<dbReference type="Gene3D" id="2.40.50.90">
    <property type="match status" value="1"/>
</dbReference>
<evidence type="ECO:0000313" key="7">
    <source>
        <dbReference type="EMBL" id="TCT21743.1"/>
    </source>
</evidence>
<keyword evidence="5" id="KW-1133">Transmembrane helix</keyword>
<gene>
    <name evidence="7" type="ORF">EDD68_11047</name>
</gene>
<dbReference type="Pfam" id="PF05901">
    <property type="entry name" value="Excalibur"/>
    <property type="match status" value="1"/>
</dbReference>
<dbReference type="GO" id="GO:0016787">
    <property type="term" value="F:hydrolase activity"/>
    <property type="evidence" value="ECO:0007669"/>
    <property type="project" value="UniProtKB-KW"/>
</dbReference>
<reference evidence="7 8" key="1">
    <citation type="submission" date="2019-03" db="EMBL/GenBank/DDBJ databases">
        <title>Genomic Encyclopedia of Type Strains, Phase IV (KMG-IV): sequencing the most valuable type-strain genomes for metagenomic binning, comparative biology and taxonomic classification.</title>
        <authorList>
            <person name="Goeker M."/>
        </authorList>
    </citation>
    <scope>NUCLEOTIDE SEQUENCE [LARGE SCALE GENOMIC DNA]</scope>
    <source>
        <strain evidence="7 8">DSM 25894</strain>
    </source>
</reference>
<dbReference type="SMART" id="SM00894">
    <property type="entry name" value="Excalibur"/>
    <property type="match status" value="1"/>
</dbReference>
<evidence type="ECO:0000256" key="1">
    <source>
        <dbReference type="ARBA" id="ARBA00022722"/>
    </source>
</evidence>
<feature type="region of interest" description="Disordered" evidence="4">
    <location>
        <begin position="327"/>
        <end position="365"/>
    </location>
</feature>
<feature type="domain" description="TNase-like" evidence="6">
    <location>
        <begin position="177"/>
        <end position="308"/>
    </location>
</feature>
<dbReference type="Proteomes" id="UP000294650">
    <property type="component" value="Unassembled WGS sequence"/>
</dbReference>
<keyword evidence="1" id="KW-0540">Nuclease</keyword>
<dbReference type="InterPro" id="IPR035437">
    <property type="entry name" value="SNase_OB-fold_sf"/>
</dbReference>
<evidence type="ECO:0000259" key="6">
    <source>
        <dbReference type="PROSITE" id="PS50830"/>
    </source>
</evidence>
<evidence type="ECO:0000256" key="5">
    <source>
        <dbReference type="SAM" id="Phobius"/>
    </source>
</evidence>
<dbReference type="SUPFAM" id="SSF50199">
    <property type="entry name" value="Staphylococcal nuclease"/>
    <property type="match status" value="1"/>
</dbReference>
<dbReference type="PROSITE" id="PS01123">
    <property type="entry name" value="TNASE_1"/>
    <property type="match status" value="1"/>
</dbReference>
<keyword evidence="2" id="KW-0255">Endonuclease</keyword>
<evidence type="ECO:0000313" key="8">
    <source>
        <dbReference type="Proteomes" id="UP000294650"/>
    </source>
</evidence>
<dbReference type="SMART" id="SM00318">
    <property type="entry name" value="SNc"/>
    <property type="match status" value="1"/>
</dbReference>
<evidence type="ECO:0000256" key="4">
    <source>
        <dbReference type="SAM" id="MobiDB-lite"/>
    </source>
</evidence>
<feature type="transmembrane region" description="Helical" evidence="5">
    <location>
        <begin position="52"/>
        <end position="71"/>
    </location>
</feature>
<dbReference type="Pfam" id="PF00565">
    <property type="entry name" value="SNase"/>
    <property type="match status" value="1"/>
</dbReference>
<dbReference type="InterPro" id="IPR002071">
    <property type="entry name" value="Thermonucl_AS"/>
</dbReference>
<accession>A0A4R3N3T8</accession>
<dbReference type="PROSITE" id="PS50830">
    <property type="entry name" value="TNASE_3"/>
    <property type="match status" value="1"/>
</dbReference>
<dbReference type="RefSeq" id="WP_132371811.1">
    <property type="nucleotide sequence ID" value="NZ_SMAN01000010.1"/>
</dbReference>
<dbReference type="GO" id="GO:0003676">
    <property type="term" value="F:nucleic acid binding"/>
    <property type="evidence" value="ECO:0007669"/>
    <property type="project" value="InterPro"/>
</dbReference>
<name>A0A4R3N3T8_9BACI</name>
<feature type="compositionally biased region" description="Basic and acidic residues" evidence="4">
    <location>
        <begin position="108"/>
        <end position="117"/>
    </location>
</feature>
<dbReference type="InterPro" id="IPR016071">
    <property type="entry name" value="Staphylococal_nuclease_OB-fold"/>
</dbReference>
<feature type="transmembrane region" description="Helical" evidence="5">
    <location>
        <begin position="6"/>
        <end position="32"/>
    </location>
</feature>
<feature type="compositionally biased region" description="Basic and acidic residues" evidence="4">
    <location>
        <begin position="76"/>
        <end position="99"/>
    </location>
</feature>
<dbReference type="PANTHER" id="PTHR12302:SF3">
    <property type="entry name" value="SERINE_THREONINE-PROTEIN KINASE 31"/>
    <property type="match status" value="1"/>
</dbReference>
<dbReference type="InterPro" id="IPR008613">
    <property type="entry name" value="Excalibur_Ca-bd_domain"/>
</dbReference>
<dbReference type="AlphaFoldDB" id="A0A4R3N3T8"/>
<comment type="caution">
    <text evidence="7">The sequence shown here is derived from an EMBL/GenBank/DDBJ whole genome shotgun (WGS) entry which is preliminary data.</text>
</comment>
<evidence type="ECO:0000256" key="2">
    <source>
        <dbReference type="ARBA" id="ARBA00022759"/>
    </source>
</evidence>
<keyword evidence="8" id="KW-1185">Reference proteome</keyword>
<keyword evidence="3" id="KW-0378">Hydrolase</keyword>
<dbReference type="PANTHER" id="PTHR12302">
    <property type="entry name" value="EBNA2 BINDING PROTEIN P100"/>
    <property type="match status" value="1"/>
</dbReference>
<protein>
    <submittedName>
        <fullName evidence="7">Micrococcal nuclease</fullName>
    </submittedName>
</protein>
<organism evidence="7 8">
    <name type="scientific">Melghiribacillus thermohalophilus</name>
    <dbReference type="NCBI Taxonomy" id="1324956"/>
    <lineage>
        <taxon>Bacteria</taxon>
        <taxon>Bacillati</taxon>
        <taxon>Bacillota</taxon>
        <taxon>Bacilli</taxon>
        <taxon>Bacillales</taxon>
        <taxon>Bacillaceae</taxon>
        <taxon>Melghiribacillus</taxon>
    </lineage>
</organism>
<feature type="compositionally biased region" description="Polar residues" evidence="4">
    <location>
        <begin position="118"/>
        <end position="144"/>
    </location>
</feature>
<dbReference type="CDD" id="cd00175">
    <property type="entry name" value="SNc"/>
    <property type="match status" value="1"/>
</dbReference>
<keyword evidence="5" id="KW-0472">Membrane</keyword>